<feature type="chain" id="PRO_5031326771" evidence="2">
    <location>
        <begin position="24"/>
        <end position="304"/>
    </location>
</feature>
<evidence type="ECO:0000313" key="4">
    <source>
        <dbReference type="Proteomes" id="UP000321943"/>
    </source>
</evidence>
<feature type="compositionally biased region" description="Basic and acidic residues" evidence="1">
    <location>
        <begin position="31"/>
        <end position="40"/>
    </location>
</feature>
<sequence length="304" mass="35066">MKSKKIKTIILLGALSASLTSFGFSKKSPKTKKENIKKVDNLNQNKNINNNEDKNKNSQNLSERPKLSISKEELNRVAKRIFQNEAAGKKNDLVVWNSGENFPSLGIGHFIWYKKGEKGKFEESFPPLVEFYKSKNIELPKIIKDNKFAPWKSREEFLKLKQNNNPEITELINFLYNTQDTQIEFIFNRLEDSLEKMLKVAKNKENVKKQFYRVANSPNGLYPLIDYVNFKGEGILPSETYNGQGWGLLQVLENMKGSQTGKAALEEFSQSAKSVLERRVKNSGAKNEQKWLRGWLNRCETYNN</sequence>
<feature type="region of interest" description="Disordered" evidence="1">
    <location>
        <begin position="24"/>
        <end position="66"/>
    </location>
</feature>
<protein>
    <submittedName>
        <fullName evidence="3">Uncharacterized protein</fullName>
    </submittedName>
</protein>
<dbReference type="AlphaFoldDB" id="A0A7U6QYG2"/>
<dbReference type="GeneID" id="84803615"/>
<feature type="signal peptide" evidence="2">
    <location>
        <begin position="1"/>
        <end position="23"/>
    </location>
</feature>
<keyword evidence="2" id="KW-0732">Signal</keyword>
<reference evidence="3 4" key="1">
    <citation type="submission" date="2019-07" db="EMBL/GenBank/DDBJ databases">
        <title>Complete Genome Sequence of Leptotrichia wadei Strain JCM16777.</title>
        <authorList>
            <person name="Watanabe S."/>
            <person name="Cui L."/>
        </authorList>
    </citation>
    <scope>NUCLEOTIDE SEQUENCE [LARGE SCALE GENOMIC DNA]</scope>
    <source>
        <strain evidence="3 4">JCM16777</strain>
    </source>
</reference>
<dbReference type="KEGG" id="lwd:JCM16777_0251"/>
<proteinExistence type="predicted"/>
<dbReference type="Proteomes" id="UP000321943">
    <property type="component" value="Chromosome"/>
</dbReference>
<evidence type="ECO:0000256" key="2">
    <source>
        <dbReference type="SAM" id="SignalP"/>
    </source>
</evidence>
<accession>A0A7U6QYG2</accession>
<feature type="compositionally biased region" description="Low complexity" evidence="1">
    <location>
        <begin position="41"/>
        <end position="50"/>
    </location>
</feature>
<dbReference type="RefSeq" id="WP_018499286.1">
    <property type="nucleotide sequence ID" value="NZ_AP019829.2"/>
</dbReference>
<organism evidence="3 4">
    <name type="scientific">Leptotrichia wadei</name>
    <dbReference type="NCBI Taxonomy" id="157687"/>
    <lineage>
        <taxon>Bacteria</taxon>
        <taxon>Fusobacteriati</taxon>
        <taxon>Fusobacteriota</taxon>
        <taxon>Fusobacteriia</taxon>
        <taxon>Fusobacteriales</taxon>
        <taxon>Leptotrichiaceae</taxon>
        <taxon>Leptotrichia</taxon>
    </lineage>
</organism>
<dbReference type="EMBL" id="AP019829">
    <property type="protein sequence ID" value="BBM42015.1"/>
    <property type="molecule type" value="Genomic_DNA"/>
</dbReference>
<evidence type="ECO:0000313" key="3">
    <source>
        <dbReference type="EMBL" id="BBM42015.1"/>
    </source>
</evidence>
<gene>
    <name evidence="3" type="ORF">JCM16777_0251</name>
</gene>
<name>A0A7U6QYG2_9FUSO</name>
<evidence type="ECO:0000256" key="1">
    <source>
        <dbReference type="SAM" id="MobiDB-lite"/>
    </source>
</evidence>